<dbReference type="RefSeq" id="WP_322347764.1">
    <property type="nucleotide sequence ID" value="NZ_CP129968.2"/>
</dbReference>
<dbReference type="InterPro" id="IPR025495">
    <property type="entry name" value="DUF4386"/>
</dbReference>
<name>A0AA49GCP6_9BACT</name>
<feature type="transmembrane region" description="Helical" evidence="1">
    <location>
        <begin position="198"/>
        <end position="220"/>
    </location>
</feature>
<feature type="transmembrane region" description="Helical" evidence="1">
    <location>
        <begin position="136"/>
        <end position="161"/>
    </location>
</feature>
<accession>A0AA49GCP6</accession>
<dbReference type="Pfam" id="PF14329">
    <property type="entry name" value="DUF4386"/>
    <property type="match status" value="1"/>
</dbReference>
<sequence length="226" mass="25094">MTTINEHNQLIKTARVTGIWYLLLAITGVFGFMVFNSQVYSPDANETLNNLIENQSTARIRLLFEFGIIISQALTAIWFYRLFKGINDWAALATAIWGTVNSSIILISAISMGVAIKLSSSNLIADNLIIIETLQAIIANAWLIGGLFFGLWLLPFGYIITSSKRMPVWLGRILILGGFGYIISTFLSYGGFSADWVGYFQIPASIGEFWMIGYLLIFGIRPAENS</sequence>
<dbReference type="Proteomes" id="UP001232019">
    <property type="component" value="Chromosome"/>
</dbReference>
<organism evidence="2">
    <name type="scientific">Marivirga arenosa</name>
    <dbReference type="NCBI Taxonomy" id="3059076"/>
    <lineage>
        <taxon>Bacteria</taxon>
        <taxon>Pseudomonadati</taxon>
        <taxon>Bacteroidota</taxon>
        <taxon>Cytophagia</taxon>
        <taxon>Cytophagales</taxon>
        <taxon>Marivirgaceae</taxon>
        <taxon>Marivirga</taxon>
    </lineage>
</organism>
<gene>
    <name evidence="2" type="ORF">QYS47_09320</name>
</gene>
<proteinExistence type="predicted"/>
<evidence type="ECO:0000256" key="1">
    <source>
        <dbReference type="SAM" id="Phobius"/>
    </source>
</evidence>
<dbReference type="EMBL" id="CP129968">
    <property type="protein sequence ID" value="WKK82276.2"/>
    <property type="molecule type" value="Genomic_DNA"/>
</dbReference>
<protein>
    <submittedName>
        <fullName evidence="2">DUF4386 domain-containing protein</fullName>
    </submittedName>
</protein>
<keyword evidence="1" id="KW-1133">Transmembrane helix</keyword>
<keyword evidence="1" id="KW-0812">Transmembrane</keyword>
<evidence type="ECO:0000313" key="2">
    <source>
        <dbReference type="EMBL" id="WKK82276.2"/>
    </source>
</evidence>
<reference evidence="2" key="1">
    <citation type="submission" date="2023-08" db="EMBL/GenBank/DDBJ databases">
        <title>Comparative genomics and taxonomic characterization of three novel marine species of genus Marivirga.</title>
        <authorList>
            <person name="Muhammad N."/>
            <person name="Kim S.-G."/>
        </authorList>
    </citation>
    <scope>NUCLEOTIDE SEQUENCE</scope>
    <source>
        <strain evidence="2">BKB1-2</strain>
    </source>
</reference>
<feature type="transmembrane region" description="Helical" evidence="1">
    <location>
        <begin position="20"/>
        <end position="40"/>
    </location>
</feature>
<dbReference type="KEGG" id="marp:QYS47_09320"/>
<keyword evidence="1" id="KW-0472">Membrane</keyword>
<dbReference type="AlphaFoldDB" id="A0AA49GCP6"/>
<feature type="transmembrane region" description="Helical" evidence="1">
    <location>
        <begin position="60"/>
        <end position="80"/>
    </location>
</feature>
<feature type="transmembrane region" description="Helical" evidence="1">
    <location>
        <begin position="173"/>
        <end position="192"/>
    </location>
</feature>
<feature type="transmembrane region" description="Helical" evidence="1">
    <location>
        <begin position="92"/>
        <end position="116"/>
    </location>
</feature>